<dbReference type="EMBL" id="JARBJD010000108">
    <property type="protein sequence ID" value="KAK2952128.1"/>
    <property type="molecule type" value="Genomic_DNA"/>
</dbReference>
<reference evidence="2 3" key="1">
    <citation type="journal article" date="2022" name="bioRxiv">
        <title>Genomics of Preaxostyla Flagellates Illuminates Evolutionary Transitions and the Path Towards Mitochondrial Loss.</title>
        <authorList>
            <person name="Novak L.V.F."/>
            <person name="Treitli S.C."/>
            <person name="Pyrih J."/>
            <person name="Halakuc P."/>
            <person name="Pipaliya S.V."/>
            <person name="Vacek V."/>
            <person name="Brzon O."/>
            <person name="Soukal P."/>
            <person name="Eme L."/>
            <person name="Dacks J.B."/>
            <person name="Karnkowska A."/>
            <person name="Elias M."/>
            <person name="Hampl V."/>
        </authorList>
    </citation>
    <scope>NUCLEOTIDE SEQUENCE [LARGE SCALE GENOMIC DNA]</scope>
    <source>
        <strain evidence="2">NAU3</strain>
        <tissue evidence="2">Gut</tissue>
    </source>
</reference>
<name>A0ABQ9XLB5_9EUKA</name>
<proteinExistence type="predicted"/>
<dbReference type="Proteomes" id="UP001281761">
    <property type="component" value="Unassembled WGS sequence"/>
</dbReference>
<comment type="caution">
    <text evidence="2">The sequence shown here is derived from an EMBL/GenBank/DDBJ whole genome shotgun (WGS) entry which is preliminary data.</text>
</comment>
<sequence length="195" mass="21906">MSSSSIPINDLQTCVSYLSQRKYQEALELSEKLLAIDPHHKTLQNIRTELLKHIEEDKEKVESESEEESESQNEETAPHSEQEALNSQTDASLDELSQEEQMDDNSQGDYNEIPQTRHPIVQKLVDDNLDSVSPQNDGTLSNDLKEKLNSILLNDIASIRAFLDDASKAEESTSMEKANALRNIQSELGKVTPPK</sequence>
<dbReference type="InterPro" id="IPR011990">
    <property type="entry name" value="TPR-like_helical_dom_sf"/>
</dbReference>
<accession>A0ABQ9XLB5</accession>
<dbReference type="Gene3D" id="1.25.40.10">
    <property type="entry name" value="Tetratricopeptide repeat domain"/>
    <property type="match status" value="1"/>
</dbReference>
<protein>
    <submittedName>
        <fullName evidence="2">Uncharacterized protein</fullName>
    </submittedName>
</protein>
<organism evidence="2 3">
    <name type="scientific">Blattamonas nauphoetae</name>
    <dbReference type="NCBI Taxonomy" id="2049346"/>
    <lineage>
        <taxon>Eukaryota</taxon>
        <taxon>Metamonada</taxon>
        <taxon>Preaxostyla</taxon>
        <taxon>Oxymonadida</taxon>
        <taxon>Blattamonas</taxon>
    </lineage>
</organism>
<evidence type="ECO:0000256" key="1">
    <source>
        <dbReference type="SAM" id="MobiDB-lite"/>
    </source>
</evidence>
<dbReference type="SUPFAM" id="SSF48439">
    <property type="entry name" value="Protein prenylyltransferase"/>
    <property type="match status" value="1"/>
</dbReference>
<feature type="region of interest" description="Disordered" evidence="1">
    <location>
        <begin position="56"/>
        <end position="113"/>
    </location>
</feature>
<gene>
    <name evidence="2" type="ORF">BLNAU_12979</name>
</gene>
<feature type="compositionally biased region" description="Acidic residues" evidence="1">
    <location>
        <begin position="92"/>
        <end position="103"/>
    </location>
</feature>
<evidence type="ECO:0000313" key="3">
    <source>
        <dbReference type="Proteomes" id="UP001281761"/>
    </source>
</evidence>
<evidence type="ECO:0000313" key="2">
    <source>
        <dbReference type="EMBL" id="KAK2952128.1"/>
    </source>
</evidence>
<feature type="compositionally biased region" description="Acidic residues" evidence="1">
    <location>
        <begin position="64"/>
        <end position="73"/>
    </location>
</feature>
<keyword evidence="3" id="KW-1185">Reference proteome</keyword>